<dbReference type="Pfam" id="PF05742">
    <property type="entry name" value="TANGO2"/>
    <property type="match status" value="1"/>
</dbReference>
<proteinExistence type="predicted"/>
<dbReference type="PANTHER" id="PTHR17985">
    <property type="entry name" value="SER/THR-RICH PROTEIN T10 IN DGCR REGION"/>
    <property type="match status" value="1"/>
</dbReference>
<evidence type="ECO:0000313" key="1">
    <source>
        <dbReference type="EMBL" id="BBB31376.1"/>
    </source>
</evidence>
<sequence length="255" mass="28316">MCLITFAYQQHPEYSLIMVANRDEFYARPTLDMHFWENHPNVLAGKDLQQQGTWLGINKSGKLAAVTNFRDGKNIENNLKSRGALTRHFLTEAIPAKTYLQELATEGSLYGGFNLLLGDTTGLYYCSNKGALTKQITPGVYGLSNAYLDSHWPKVEAAKQGLARLIKSEFSIQSLAHLLHSEHQAADEDLPSTGISYEWEKQLSASFINTPSYGTRATTVLLQKNSGETQIAEFRFGPSGKVGEEHFALLMKPIG</sequence>
<gene>
    <name evidence="1" type="ORF">NEJAP_3438</name>
</gene>
<dbReference type="KEGG" id="njp:NEJAP_3438"/>
<reference evidence="1 2" key="1">
    <citation type="journal article" date="2008" name="Int. J. Syst. Evol. Microbiol.">
        <title>Neptunomonas japonica sp. nov., an Osedax japonicus symbiont-like bacterium isolated from sediment adjacent to sperm whale carcasses off Kagoshima, Japan.</title>
        <authorList>
            <person name="Miyazaki M."/>
            <person name="Nogi Y."/>
            <person name="Fujiwara Y."/>
            <person name="Kawato M."/>
            <person name="Kubokawa K."/>
            <person name="Horikoshi K."/>
        </authorList>
    </citation>
    <scope>NUCLEOTIDE SEQUENCE [LARGE SCALE GENOMIC DNA]</scope>
    <source>
        <strain evidence="1 2">JAMM 1380</strain>
    </source>
</reference>
<dbReference type="EMBL" id="AP014546">
    <property type="protein sequence ID" value="BBB31376.1"/>
    <property type="molecule type" value="Genomic_DNA"/>
</dbReference>
<dbReference type="AlphaFoldDB" id="A0A7R6PNH5"/>
<accession>A0A7R6PNH5</accession>
<evidence type="ECO:0000313" key="2">
    <source>
        <dbReference type="Proteomes" id="UP000595332"/>
    </source>
</evidence>
<dbReference type="RefSeq" id="WP_201348458.1">
    <property type="nucleotide sequence ID" value="NZ_AP014546.1"/>
</dbReference>
<protein>
    <recommendedName>
        <fullName evidence="3">NRDE family protein</fullName>
    </recommendedName>
</protein>
<dbReference type="Proteomes" id="UP000595332">
    <property type="component" value="Chromosome"/>
</dbReference>
<dbReference type="InterPro" id="IPR008551">
    <property type="entry name" value="TANGO2"/>
</dbReference>
<keyword evidence="2" id="KW-1185">Reference proteome</keyword>
<dbReference type="PANTHER" id="PTHR17985:SF8">
    <property type="entry name" value="TRANSPORT AND GOLGI ORGANIZATION PROTEIN 2 HOMOLOG"/>
    <property type="match status" value="1"/>
</dbReference>
<organism evidence="1 2">
    <name type="scientific">Neptunomonas japonica JAMM 1380</name>
    <dbReference type="NCBI Taxonomy" id="1441457"/>
    <lineage>
        <taxon>Bacteria</taxon>
        <taxon>Pseudomonadati</taxon>
        <taxon>Pseudomonadota</taxon>
        <taxon>Gammaproteobacteria</taxon>
        <taxon>Oceanospirillales</taxon>
        <taxon>Oceanospirillaceae</taxon>
        <taxon>Neptunomonas</taxon>
    </lineage>
</organism>
<name>A0A7R6PNH5_9GAMM</name>
<evidence type="ECO:0008006" key="3">
    <source>
        <dbReference type="Google" id="ProtNLM"/>
    </source>
</evidence>